<feature type="compositionally biased region" description="Basic and acidic residues" evidence="2">
    <location>
        <begin position="411"/>
        <end position="423"/>
    </location>
</feature>
<dbReference type="Proteomes" id="UP000324800">
    <property type="component" value="Unassembled WGS sequence"/>
</dbReference>
<evidence type="ECO:0000256" key="3">
    <source>
        <dbReference type="SAM" id="Phobius"/>
    </source>
</evidence>
<dbReference type="EMBL" id="SNRW01001969">
    <property type="protein sequence ID" value="KAA6394334.1"/>
    <property type="molecule type" value="Genomic_DNA"/>
</dbReference>
<dbReference type="OrthoDB" id="5353557at2759"/>
<keyword evidence="1 3" id="KW-0812">Transmembrane</keyword>
<evidence type="ECO:0000256" key="2">
    <source>
        <dbReference type="SAM" id="MobiDB-lite"/>
    </source>
</evidence>
<organism evidence="5 6">
    <name type="scientific">Streblomastix strix</name>
    <dbReference type="NCBI Taxonomy" id="222440"/>
    <lineage>
        <taxon>Eukaryota</taxon>
        <taxon>Metamonada</taxon>
        <taxon>Preaxostyla</taxon>
        <taxon>Oxymonadida</taxon>
        <taxon>Streblomastigidae</taxon>
        <taxon>Streblomastix</taxon>
    </lineage>
</organism>
<feature type="transmembrane region" description="Helical" evidence="3">
    <location>
        <begin position="12"/>
        <end position="34"/>
    </location>
</feature>
<proteinExistence type="predicted"/>
<feature type="transmembrane region" description="Helical" evidence="3">
    <location>
        <begin position="120"/>
        <end position="142"/>
    </location>
</feature>
<evidence type="ECO:0000313" key="6">
    <source>
        <dbReference type="Proteomes" id="UP000324800"/>
    </source>
</evidence>
<dbReference type="PANTHER" id="PTHR12064">
    <property type="entry name" value="METAL TRANSPORTER CNNM"/>
    <property type="match status" value="1"/>
</dbReference>
<reference evidence="5 6" key="1">
    <citation type="submission" date="2019-03" db="EMBL/GenBank/DDBJ databases">
        <title>Single cell metagenomics reveals metabolic interactions within the superorganism composed of flagellate Streblomastix strix and complex community of Bacteroidetes bacteria on its surface.</title>
        <authorList>
            <person name="Treitli S.C."/>
            <person name="Kolisko M."/>
            <person name="Husnik F."/>
            <person name="Keeling P."/>
            <person name="Hampl V."/>
        </authorList>
    </citation>
    <scope>NUCLEOTIDE SEQUENCE [LARGE SCALE GENOMIC DNA]</scope>
    <source>
        <strain evidence="5">ST1C</strain>
    </source>
</reference>
<name>A0A5J4WGY8_9EUKA</name>
<dbReference type="SUPFAM" id="SSF54631">
    <property type="entry name" value="CBS-domain pair"/>
    <property type="match status" value="1"/>
</dbReference>
<keyword evidence="1 3" id="KW-0472">Membrane</keyword>
<dbReference type="Pfam" id="PF01595">
    <property type="entry name" value="CNNM"/>
    <property type="match status" value="1"/>
</dbReference>
<protein>
    <recommendedName>
        <fullName evidence="4">CNNM transmembrane domain-containing protein</fullName>
    </recommendedName>
</protein>
<dbReference type="PANTHER" id="PTHR12064:SF94">
    <property type="entry name" value="UNEXTENDED PROTEIN"/>
    <property type="match status" value="1"/>
</dbReference>
<dbReference type="Gene3D" id="3.10.580.10">
    <property type="entry name" value="CBS-domain"/>
    <property type="match status" value="1"/>
</dbReference>
<dbReference type="InterPro" id="IPR002550">
    <property type="entry name" value="CNNM"/>
</dbReference>
<sequence length="525" mass="60017">MIHNLESNAESADIILLILKIIAVAILLLLSSIFSGLNLGLLSLDKINLQILNDLGTDTDRSRVKKIMKVRKHVLVSLLLENLTSPVVSFLISTVLTVFIGEIIPQAICCKYGLAIGAALWWLVFFFMIILSPFVFPLGYILDKILGQEVGSTYNRKQLKKLIEIHMREDIMDKYGEEGINKTDFIFLNDAFEFGNKTAHDVMTKIEDVFLLDTTDILDQELIEHVVIQGRNHIPVCEPIGPDYNKHNTNNILGYIETKDLLLLYNQQHDGQFDQEMNLLQFGHIKENTLDPPTPFTPINQSSQLTIGQIFNEFGHDKVQILSDTYLPKVLKHMKRSKTQLVIVYTDDNSNEFIDPISYNEGILTREDIAKVFIGDEDEDDEQTESDNDFDIDEEKDIQDLNNELMDQDQVDERNRSNQKKDNNSQTGITIQNKGDIIGKSKLIKNQNRITHAYFMALLRPPICRFKLNKEQDNQYCKNLWVYFGTHEIAGQIEHSICCTFLEQETIVRSSTTSMSDLLITVITP</sequence>
<feature type="region of interest" description="Disordered" evidence="2">
    <location>
        <begin position="375"/>
        <end position="394"/>
    </location>
</feature>
<keyword evidence="1 3" id="KW-1133">Transmembrane helix</keyword>
<dbReference type="GO" id="GO:0010960">
    <property type="term" value="P:magnesium ion homeostasis"/>
    <property type="evidence" value="ECO:0007669"/>
    <property type="project" value="InterPro"/>
</dbReference>
<comment type="caution">
    <text evidence="5">The sequence shown here is derived from an EMBL/GenBank/DDBJ whole genome shotgun (WGS) entry which is preliminary data.</text>
</comment>
<dbReference type="InterPro" id="IPR045095">
    <property type="entry name" value="ACDP"/>
</dbReference>
<dbReference type="PROSITE" id="PS51846">
    <property type="entry name" value="CNNM"/>
    <property type="match status" value="1"/>
</dbReference>
<feature type="domain" description="CNNM transmembrane" evidence="4">
    <location>
        <begin position="13"/>
        <end position="182"/>
    </location>
</feature>
<dbReference type="InterPro" id="IPR046342">
    <property type="entry name" value="CBS_dom_sf"/>
</dbReference>
<feature type="transmembrane region" description="Helical" evidence="3">
    <location>
        <begin position="87"/>
        <end position="108"/>
    </location>
</feature>
<evidence type="ECO:0000313" key="5">
    <source>
        <dbReference type="EMBL" id="KAA6394334.1"/>
    </source>
</evidence>
<dbReference type="GO" id="GO:0016020">
    <property type="term" value="C:membrane"/>
    <property type="evidence" value="ECO:0007669"/>
    <property type="project" value="UniProtKB-UniRule"/>
</dbReference>
<feature type="region of interest" description="Disordered" evidence="2">
    <location>
        <begin position="407"/>
        <end position="429"/>
    </location>
</feature>
<gene>
    <name evidence="5" type="ORF">EZS28_010137</name>
</gene>
<evidence type="ECO:0000259" key="4">
    <source>
        <dbReference type="PROSITE" id="PS51846"/>
    </source>
</evidence>
<accession>A0A5J4WGY8</accession>
<evidence type="ECO:0000256" key="1">
    <source>
        <dbReference type="PROSITE-ProRule" id="PRU01193"/>
    </source>
</evidence>
<dbReference type="AlphaFoldDB" id="A0A5J4WGY8"/>